<organism evidence="5">
    <name type="scientific">marine metagenome</name>
    <dbReference type="NCBI Taxonomy" id="408172"/>
    <lineage>
        <taxon>unclassified sequences</taxon>
        <taxon>metagenomes</taxon>
        <taxon>ecological metagenomes</taxon>
    </lineage>
</organism>
<sequence>MPTRSKWQSLPTEAINPRTLSMDQASTEAIIDLMIKEDRRTTNAVQREKEHISFAADLITQSFRQGGRLVFVGAGTSGRLGVLEAAEMQPTFGTPPRLVQAIMAGGREAFFNPREGVEDNFEEGARATARLRLTRKDVLLGVSASGMTQFVRGALTRARRSGVKIIFVTCWPGSELKTFVDVIIAPAVGPEVIAGSTRLKAGSATKMVLNMLTTISMVRIGKTYGNLMVDVQTGSEQRRDRARSIITTVTGLDYEAAGALLRRAHWNVKAGIVMQSTGDTYVKALARLKRADNFVRNAIEQGENAPPRKRQTKRTTKRVDAPHPQR</sequence>
<dbReference type="NCBIfam" id="NF003915">
    <property type="entry name" value="PRK05441.1"/>
    <property type="match status" value="1"/>
</dbReference>
<keyword evidence="2" id="KW-0119">Carbohydrate metabolism</keyword>
<dbReference type="PROSITE" id="PS01272">
    <property type="entry name" value="GCKR"/>
    <property type="match status" value="1"/>
</dbReference>
<dbReference type="CDD" id="cd05007">
    <property type="entry name" value="SIS_Etherase"/>
    <property type="match status" value="1"/>
</dbReference>
<dbReference type="NCBIfam" id="TIGR00274">
    <property type="entry name" value="N-acetylmuramic acid 6-phosphate etherase"/>
    <property type="match status" value="1"/>
</dbReference>
<evidence type="ECO:0000259" key="4">
    <source>
        <dbReference type="PROSITE" id="PS51464"/>
    </source>
</evidence>
<name>A0A381TFF1_9ZZZZ</name>
<dbReference type="HAMAP" id="MF_00068">
    <property type="entry name" value="MurQ"/>
    <property type="match status" value="1"/>
</dbReference>
<feature type="region of interest" description="Disordered" evidence="3">
    <location>
        <begin position="297"/>
        <end position="326"/>
    </location>
</feature>
<dbReference type="InterPro" id="IPR040190">
    <property type="entry name" value="MURQ/GCKR"/>
</dbReference>
<dbReference type="PANTHER" id="PTHR10088:SF4">
    <property type="entry name" value="GLUCOKINASE REGULATORY PROTEIN"/>
    <property type="match status" value="1"/>
</dbReference>
<accession>A0A381TFF1</accession>
<dbReference type="InterPro" id="IPR046348">
    <property type="entry name" value="SIS_dom_sf"/>
</dbReference>
<dbReference type="Gene3D" id="1.10.8.1080">
    <property type="match status" value="1"/>
</dbReference>
<evidence type="ECO:0000256" key="1">
    <source>
        <dbReference type="ARBA" id="ARBA00023239"/>
    </source>
</evidence>
<evidence type="ECO:0000313" key="5">
    <source>
        <dbReference type="EMBL" id="SVA13457.1"/>
    </source>
</evidence>
<dbReference type="NCBIfam" id="NF009222">
    <property type="entry name" value="PRK12570.1"/>
    <property type="match status" value="1"/>
</dbReference>
<gene>
    <name evidence="5" type="ORF">METZ01_LOCUS66311</name>
</gene>
<dbReference type="PROSITE" id="PS51464">
    <property type="entry name" value="SIS"/>
    <property type="match status" value="1"/>
</dbReference>
<dbReference type="PANTHER" id="PTHR10088">
    <property type="entry name" value="GLUCOKINASE REGULATORY PROTEIN"/>
    <property type="match status" value="1"/>
</dbReference>
<dbReference type="GO" id="GO:0016803">
    <property type="term" value="F:ether hydrolase activity"/>
    <property type="evidence" value="ECO:0007669"/>
    <property type="project" value="TreeGrafter"/>
</dbReference>
<reference evidence="5" key="1">
    <citation type="submission" date="2018-05" db="EMBL/GenBank/DDBJ databases">
        <authorList>
            <person name="Lanie J.A."/>
            <person name="Ng W.-L."/>
            <person name="Kazmierczak K.M."/>
            <person name="Andrzejewski T.M."/>
            <person name="Davidsen T.M."/>
            <person name="Wayne K.J."/>
            <person name="Tettelin H."/>
            <person name="Glass J.I."/>
            <person name="Rusch D."/>
            <person name="Podicherti R."/>
            <person name="Tsui H.-C.T."/>
            <person name="Winkler M.E."/>
        </authorList>
    </citation>
    <scope>NUCLEOTIDE SEQUENCE</scope>
</reference>
<feature type="compositionally biased region" description="Basic residues" evidence="3">
    <location>
        <begin position="307"/>
        <end position="316"/>
    </location>
</feature>
<dbReference type="Gene3D" id="3.40.50.10490">
    <property type="entry name" value="Glucose-6-phosphate isomerase like protein, domain 1"/>
    <property type="match status" value="1"/>
</dbReference>
<dbReference type="GO" id="GO:0009254">
    <property type="term" value="P:peptidoglycan turnover"/>
    <property type="evidence" value="ECO:0007669"/>
    <property type="project" value="TreeGrafter"/>
</dbReference>
<protein>
    <recommendedName>
        <fullName evidence="4">SIS domain-containing protein</fullName>
    </recommendedName>
</protein>
<dbReference type="Pfam" id="PF22645">
    <property type="entry name" value="GKRP_SIS_N"/>
    <property type="match status" value="1"/>
</dbReference>
<keyword evidence="1" id="KW-0456">Lyase</keyword>
<dbReference type="EMBL" id="UINC01004322">
    <property type="protein sequence ID" value="SVA13457.1"/>
    <property type="molecule type" value="Genomic_DNA"/>
</dbReference>
<dbReference type="InterPro" id="IPR005488">
    <property type="entry name" value="Etherase_MurQ"/>
</dbReference>
<evidence type="ECO:0000256" key="2">
    <source>
        <dbReference type="ARBA" id="ARBA00023277"/>
    </source>
</evidence>
<evidence type="ECO:0000256" key="3">
    <source>
        <dbReference type="SAM" id="MobiDB-lite"/>
    </source>
</evidence>
<dbReference type="InterPro" id="IPR005486">
    <property type="entry name" value="Glucokinase_regulatory_CS"/>
</dbReference>
<dbReference type="GO" id="GO:0097367">
    <property type="term" value="F:carbohydrate derivative binding"/>
    <property type="evidence" value="ECO:0007669"/>
    <property type="project" value="InterPro"/>
</dbReference>
<dbReference type="SUPFAM" id="SSF53697">
    <property type="entry name" value="SIS domain"/>
    <property type="match status" value="1"/>
</dbReference>
<dbReference type="AlphaFoldDB" id="A0A381TFF1"/>
<dbReference type="InterPro" id="IPR001347">
    <property type="entry name" value="SIS_dom"/>
</dbReference>
<proteinExistence type="inferred from homology"/>
<dbReference type="GO" id="GO:0046348">
    <property type="term" value="P:amino sugar catabolic process"/>
    <property type="evidence" value="ECO:0007669"/>
    <property type="project" value="InterPro"/>
</dbReference>
<dbReference type="GO" id="GO:0016835">
    <property type="term" value="F:carbon-oxygen lyase activity"/>
    <property type="evidence" value="ECO:0007669"/>
    <property type="project" value="InterPro"/>
</dbReference>
<feature type="compositionally biased region" description="Basic and acidic residues" evidence="3">
    <location>
        <begin position="317"/>
        <end position="326"/>
    </location>
</feature>
<feature type="domain" description="SIS" evidence="4">
    <location>
        <begin position="59"/>
        <end position="222"/>
    </location>
</feature>